<dbReference type="NCBIfam" id="TIGR01726">
    <property type="entry name" value="HEQRo_perm_3TM"/>
    <property type="match status" value="1"/>
</dbReference>
<dbReference type="GO" id="GO:0043190">
    <property type="term" value="C:ATP-binding cassette (ABC) transporter complex"/>
    <property type="evidence" value="ECO:0007669"/>
    <property type="project" value="InterPro"/>
</dbReference>
<dbReference type="GO" id="GO:0006865">
    <property type="term" value="P:amino acid transport"/>
    <property type="evidence" value="ECO:0007669"/>
    <property type="project" value="TreeGrafter"/>
</dbReference>
<evidence type="ECO:0000256" key="4">
    <source>
        <dbReference type="ARBA" id="ARBA00022692"/>
    </source>
</evidence>
<dbReference type="InterPro" id="IPR043429">
    <property type="entry name" value="ArtM/GltK/GlnP/TcyL/YhdX-like"/>
</dbReference>
<reference evidence="9" key="1">
    <citation type="journal article" date="2021" name="PeerJ">
        <title>Extensive microbial diversity within the chicken gut microbiome revealed by metagenomics and culture.</title>
        <authorList>
            <person name="Gilroy R."/>
            <person name="Ravi A."/>
            <person name="Getino M."/>
            <person name="Pursley I."/>
            <person name="Horton D.L."/>
            <person name="Alikhan N.F."/>
            <person name="Baker D."/>
            <person name="Gharbi K."/>
            <person name="Hall N."/>
            <person name="Watson M."/>
            <person name="Adriaenssens E.M."/>
            <person name="Foster-Nyarko E."/>
            <person name="Jarju S."/>
            <person name="Secka A."/>
            <person name="Antonio M."/>
            <person name="Oren A."/>
            <person name="Chaudhuri R.R."/>
            <person name="La Ragione R."/>
            <person name="Hildebrand F."/>
            <person name="Pallen M.J."/>
        </authorList>
    </citation>
    <scope>NUCLEOTIDE SEQUENCE</scope>
    <source>
        <strain evidence="9">ChiHejej3B27-2180</strain>
    </source>
</reference>
<dbReference type="SMART" id="SM00062">
    <property type="entry name" value="PBPb"/>
    <property type="match status" value="1"/>
</dbReference>
<accession>A0A9D1U309</accession>
<dbReference type="Gene3D" id="3.40.190.10">
    <property type="entry name" value="Periplasmic binding protein-like II"/>
    <property type="match status" value="2"/>
</dbReference>
<protein>
    <submittedName>
        <fullName evidence="9">ABC transporter substrate-binding protein/permease</fullName>
    </submittedName>
</protein>
<dbReference type="GO" id="GO:0015276">
    <property type="term" value="F:ligand-gated monoatomic ion channel activity"/>
    <property type="evidence" value="ECO:0007669"/>
    <property type="project" value="InterPro"/>
</dbReference>
<dbReference type="Proteomes" id="UP000886878">
    <property type="component" value="Unassembled WGS sequence"/>
</dbReference>
<dbReference type="AlphaFoldDB" id="A0A9D1U309"/>
<evidence type="ECO:0000256" key="3">
    <source>
        <dbReference type="ARBA" id="ARBA00022475"/>
    </source>
</evidence>
<comment type="caution">
    <text evidence="9">The sequence shown here is derived from an EMBL/GenBank/DDBJ whole genome shotgun (WGS) entry which is preliminary data.</text>
</comment>
<evidence type="ECO:0000256" key="2">
    <source>
        <dbReference type="ARBA" id="ARBA00022448"/>
    </source>
</evidence>
<keyword evidence="4 7" id="KW-0812">Transmembrane</keyword>
<dbReference type="PANTHER" id="PTHR30614:SF46">
    <property type="entry name" value="ABC TRANSPORTER MEMBRANE SPANNING PERMEASE-GLUTAMINE TRANSPORT"/>
    <property type="match status" value="1"/>
</dbReference>
<dbReference type="InterPro" id="IPR010065">
    <property type="entry name" value="AA_ABC_transptr_permease_3TM"/>
</dbReference>
<dbReference type="PROSITE" id="PS50928">
    <property type="entry name" value="ABC_TM1"/>
    <property type="match status" value="1"/>
</dbReference>
<dbReference type="InterPro" id="IPR001320">
    <property type="entry name" value="Iontro_rcpt_C"/>
</dbReference>
<dbReference type="SUPFAM" id="SSF161098">
    <property type="entry name" value="MetI-like"/>
    <property type="match status" value="1"/>
</dbReference>
<evidence type="ECO:0000256" key="5">
    <source>
        <dbReference type="ARBA" id="ARBA00022989"/>
    </source>
</evidence>
<dbReference type="EMBL" id="DXGK01000012">
    <property type="protein sequence ID" value="HIW69837.1"/>
    <property type="molecule type" value="Genomic_DNA"/>
</dbReference>
<evidence type="ECO:0000313" key="10">
    <source>
        <dbReference type="Proteomes" id="UP000886878"/>
    </source>
</evidence>
<proteinExistence type="inferred from homology"/>
<comment type="subcellular location">
    <subcellularLocation>
        <location evidence="1 7">Cell membrane</location>
        <topology evidence="1 7">Multi-pass membrane protein</topology>
    </subcellularLocation>
</comment>
<sequence>MRVRGKQRAIIAALTFIVALVAGLGWKMKPVHAEPTYTIGTNTTFAPFSIQDKNGGYSGKNPGMEIEILREIAKHEHFKYRFKIMSFNGDLQALSNGQVDAVMAGMSVTDERKQKFDFSTPYYNDGVVMAVAKDSKITSMKQLRGKQVDAKSGTSAAIMAQKYRKKYGYKIKYFESSNTMYNDVKIGQSSAVFDDEPVLRYSIKNGVPLKVVSKKAEYNTPVAVGFKKGTNQELRQKMNDGIAWMKKTGRMQKIINKYTKSNKTHVDDAASRTVWGLIKSNSHALLMGLQETIVLAVVGILAALIFGTILGVLGIAQNKFLNGLSTVIIYIFRGLPMMVLAFFIYIGLPSVIGHKIPLFTAGILTLMLDEGAYVGAIVKGGFESVNQGQWEAARSLGMPYYKALRKVIAPQGFKLMIPSLVNQFIITLKDTSILSAIGVMELTETGTVIIARNMEGFKMWLIIGVMYIIIVTLLTWLSNYVQKKMSD</sequence>
<dbReference type="Pfam" id="PF00497">
    <property type="entry name" value="SBP_bac_3"/>
    <property type="match status" value="1"/>
</dbReference>
<feature type="transmembrane region" description="Helical" evidence="7">
    <location>
        <begin position="293"/>
        <end position="315"/>
    </location>
</feature>
<evidence type="ECO:0000256" key="1">
    <source>
        <dbReference type="ARBA" id="ARBA00004651"/>
    </source>
</evidence>
<keyword evidence="5 7" id="KW-1133">Transmembrane helix</keyword>
<dbReference type="InterPro" id="IPR035906">
    <property type="entry name" value="MetI-like_sf"/>
</dbReference>
<feature type="transmembrane region" description="Helical" evidence="7">
    <location>
        <begin position="327"/>
        <end position="348"/>
    </location>
</feature>
<feature type="domain" description="ABC transmembrane type-1" evidence="8">
    <location>
        <begin position="289"/>
        <end position="478"/>
    </location>
</feature>
<dbReference type="SUPFAM" id="SSF53850">
    <property type="entry name" value="Periplasmic binding protein-like II"/>
    <property type="match status" value="1"/>
</dbReference>
<keyword evidence="2 7" id="KW-0813">Transport</keyword>
<gene>
    <name evidence="9" type="ORF">H9876_00430</name>
</gene>
<dbReference type="SMART" id="SM00079">
    <property type="entry name" value="PBPe"/>
    <property type="match status" value="1"/>
</dbReference>
<evidence type="ECO:0000313" key="9">
    <source>
        <dbReference type="EMBL" id="HIW69837.1"/>
    </source>
</evidence>
<comment type="similarity">
    <text evidence="7">Belongs to the binding-protein-dependent transport system permease family.</text>
</comment>
<evidence type="ECO:0000256" key="6">
    <source>
        <dbReference type="ARBA" id="ARBA00023136"/>
    </source>
</evidence>
<dbReference type="Pfam" id="PF00528">
    <property type="entry name" value="BPD_transp_1"/>
    <property type="match status" value="1"/>
</dbReference>
<organism evidence="9 10">
    <name type="scientific">Candidatus Limosilactobacillus merdipullorum</name>
    <dbReference type="NCBI Taxonomy" id="2838653"/>
    <lineage>
        <taxon>Bacteria</taxon>
        <taxon>Bacillati</taxon>
        <taxon>Bacillota</taxon>
        <taxon>Bacilli</taxon>
        <taxon>Lactobacillales</taxon>
        <taxon>Lactobacillaceae</taxon>
        <taxon>Limosilactobacillus</taxon>
    </lineage>
</organism>
<dbReference type="PANTHER" id="PTHR30614">
    <property type="entry name" value="MEMBRANE COMPONENT OF AMINO ACID ABC TRANSPORTER"/>
    <property type="match status" value="1"/>
</dbReference>
<reference evidence="9" key="2">
    <citation type="submission" date="2021-04" db="EMBL/GenBank/DDBJ databases">
        <authorList>
            <person name="Gilroy R."/>
        </authorList>
    </citation>
    <scope>NUCLEOTIDE SEQUENCE</scope>
    <source>
        <strain evidence="9">ChiHejej3B27-2180</strain>
    </source>
</reference>
<evidence type="ECO:0000259" key="8">
    <source>
        <dbReference type="PROSITE" id="PS50928"/>
    </source>
</evidence>
<dbReference type="CDD" id="cd06261">
    <property type="entry name" value="TM_PBP2"/>
    <property type="match status" value="1"/>
</dbReference>
<feature type="transmembrane region" description="Helical" evidence="7">
    <location>
        <begin position="459"/>
        <end position="481"/>
    </location>
</feature>
<evidence type="ECO:0000256" key="7">
    <source>
        <dbReference type="RuleBase" id="RU363032"/>
    </source>
</evidence>
<keyword evidence="3" id="KW-1003">Cell membrane</keyword>
<dbReference type="InterPro" id="IPR001638">
    <property type="entry name" value="Solute-binding_3/MltF_N"/>
</dbReference>
<name>A0A9D1U309_9LACO</name>
<keyword evidence="6 7" id="KW-0472">Membrane</keyword>
<dbReference type="InterPro" id="IPR000515">
    <property type="entry name" value="MetI-like"/>
</dbReference>
<dbReference type="Gene3D" id="1.10.3720.10">
    <property type="entry name" value="MetI-like"/>
    <property type="match status" value="1"/>
</dbReference>